<dbReference type="Gene3D" id="3.30.450.20">
    <property type="entry name" value="PAS domain"/>
    <property type="match status" value="1"/>
</dbReference>
<dbReference type="HOGENOM" id="CLU_569503_0_0_0"/>
<feature type="coiled-coil region" evidence="1">
    <location>
        <begin position="326"/>
        <end position="360"/>
    </location>
</feature>
<dbReference type="InterPro" id="IPR035965">
    <property type="entry name" value="PAS-like_dom_sf"/>
</dbReference>
<dbReference type="STRING" id="383372.Rcas_1037"/>
<evidence type="ECO:0000256" key="1">
    <source>
        <dbReference type="SAM" id="Coils"/>
    </source>
</evidence>
<dbReference type="Pfam" id="PF01740">
    <property type="entry name" value="STAS"/>
    <property type="match status" value="1"/>
</dbReference>
<dbReference type="Gene3D" id="3.30.750.24">
    <property type="entry name" value="STAS domain"/>
    <property type="match status" value="1"/>
</dbReference>
<evidence type="ECO:0000256" key="2">
    <source>
        <dbReference type="SAM" id="Phobius"/>
    </source>
</evidence>
<keyword evidence="2" id="KW-1133">Transmembrane helix</keyword>
<feature type="transmembrane region" description="Helical" evidence="2">
    <location>
        <begin position="140"/>
        <end position="162"/>
    </location>
</feature>
<dbReference type="Pfam" id="PF13188">
    <property type="entry name" value="PAS_8"/>
    <property type="match status" value="1"/>
</dbReference>
<dbReference type="SUPFAM" id="SSF52091">
    <property type="entry name" value="SpoIIaa-like"/>
    <property type="match status" value="1"/>
</dbReference>
<sequence>MNLLLIILTIIILTATGMYVLVQDWRALANRLFVFFVFVAIAYMCVAVMRLASQSWEEIWFFHGLTAPLLAIDAWLLIWLILAIFMPHLYVRRGIRWLLAMPYLIMTLFLLLDWYAGFGLVRISDGLEEGGRLFFPVGPIFAPIVALYTLGGMLAPIIMLLSVIRQNRQALHPALWLSGGIMLSFVAGAFFGELSFTGLSYVSMLPLYLAFGWVTLRYQVFRPSSVALRTAVEHLPDGIVVLDTQRRVRFANRAAQRLVSLTDAGDMPFEDALARAGFNEQTSPDDRIVDLRRFHRDGEVATTLVVSEAAIEGERGSASVLILRDMTTVEQQKAALAASRAALEERTAALECSLKEIQERDALITRLTLPLIPLSDGVLAMPLIGAFDGARCEALIALLLKRIEERSARVVLLDLTGITGFDESLAAALRQAADSARLMGAHIALCGIRPDIAESIVHERMHLNSVRLFATMQEGVAALLGHNR</sequence>
<proteinExistence type="predicted"/>
<evidence type="ECO:0000313" key="4">
    <source>
        <dbReference type="EMBL" id="ABU57141.1"/>
    </source>
</evidence>
<feature type="transmembrane region" description="Helical" evidence="2">
    <location>
        <begin position="59"/>
        <end position="85"/>
    </location>
</feature>
<dbReference type="InterPro" id="IPR051932">
    <property type="entry name" value="Bact_StressResp_Reg"/>
</dbReference>
<dbReference type="Proteomes" id="UP000000263">
    <property type="component" value="Chromosome"/>
</dbReference>
<dbReference type="RefSeq" id="WP_012119571.1">
    <property type="nucleotide sequence ID" value="NC_009767.1"/>
</dbReference>
<feature type="transmembrane region" description="Helical" evidence="2">
    <location>
        <begin position="174"/>
        <end position="192"/>
    </location>
</feature>
<keyword evidence="5" id="KW-1185">Reference proteome</keyword>
<organism evidence="4 5">
    <name type="scientific">Roseiflexus castenholzii (strain DSM 13941 / HLO8)</name>
    <dbReference type="NCBI Taxonomy" id="383372"/>
    <lineage>
        <taxon>Bacteria</taxon>
        <taxon>Bacillati</taxon>
        <taxon>Chloroflexota</taxon>
        <taxon>Chloroflexia</taxon>
        <taxon>Chloroflexales</taxon>
        <taxon>Roseiflexineae</taxon>
        <taxon>Roseiflexaceae</taxon>
        <taxon>Roseiflexus</taxon>
    </lineage>
</organism>
<keyword evidence="1" id="KW-0175">Coiled coil</keyword>
<feature type="domain" description="STAS" evidence="3">
    <location>
        <begin position="368"/>
        <end position="479"/>
    </location>
</feature>
<dbReference type="InterPro" id="IPR002645">
    <property type="entry name" value="STAS_dom"/>
</dbReference>
<dbReference type="InterPro" id="IPR000014">
    <property type="entry name" value="PAS"/>
</dbReference>
<dbReference type="SUPFAM" id="SSF55785">
    <property type="entry name" value="PYP-like sensor domain (PAS domain)"/>
    <property type="match status" value="1"/>
</dbReference>
<dbReference type="InterPro" id="IPR036513">
    <property type="entry name" value="STAS_dom_sf"/>
</dbReference>
<dbReference type="PANTHER" id="PTHR33745:SF1">
    <property type="entry name" value="RSBT ANTAGONIST PROTEIN RSBS"/>
    <property type="match status" value="1"/>
</dbReference>
<evidence type="ECO:0000313" key="5">
    <source>
        <dbReference type="Proteomes" id="UP000000263"/>
    </source>
</evidence>
<evidence type="ECO:0000259" key="3">
    <source>
        <dbReference type="PROSITE" id="PS50801"/>
    </source>
</evidence>
<keyword evidence="2" id="KW-0472">Membrane</keyword>
<dbReference type="eggNOG" id="COG1366">
    <property type="taxonomic scope" value="Bacteria"/>
</dbReference>
<feature type="transmembrane region" description="Helical" evidence="2">
    <location>
        <begin position="34"/>
        <end position="53"/>
    </location>
</feature>
<accession>A7NI41</accession>
<dbReference type="AlphaFoldDB" id="A7NI41"/>
<name>A7NI41_ROSCS</name>
<dbReference type="EMBL" id="CP000804">
    <property type="protein sequence ID" value="ABU57141.1"/>
    <property type="molecule type" value="Genomic_DNA"/>
</dbReference>
<gene>
    <name evidence="4" type="ordered locus">Rcas_1037</name>
</gene>
<protein>
    <submittedName>
        <fullName evidence="4">Putative PAS/PAC sensor protein</fullName>
    </submittedName>
</protein>
<dbReference type="KEGG" id="rca:Rcas_1037"/>
<keyword evidence="2" id="KW-0812">Transmembrane</keyword>
<feature type="transmembrane region" description="Helical" evidence="2">
    <location>
        <begin position="6"/>
        <end position="22"/>
    </location>
</feature>
<reference evidence="4 5" key="1">
    <citation type="submission" date="2007-08" db="EMBL/GenBank/DDBJ databases">
        <title>Complete sequence of Roseiflexus castenholzii DSM 13941.</title>
        <authorList>
            <consortium name="US DOE Joint Genome Institute"/>
            <person name="Copeland A."/>
            <person name="Lucas S."/>
            <person name="Lapidus A."/>
            <person name="Barry K."/>
            <person name="Glavina del Rio T."/>
            <person name="Dalin E."/>
            <person name="Tice H."/>
            <person name="Pitluck S."/>
            <person name="Thompson L.S."/>
            <person name="Brettin T."/>
            <person name="Bruce D."/>
            <person name="Detter J.C."/>
            <person name="Han C."/>
            <person name="Tapia R."/>
            <person name="Schmutz J."/>
            <person name="Larimer F."/>
            <person name="Land M."/>
            <person name="Hauser L."/>
            <person name="Kyrpides N."/>
            <person name="Mikhailova N."/>
            <person name="Bryant D.A."/>
            <person name="Hanada S."/>
            <person name="Tsukatani Y."/>
            <person name="Richardson P."/>
        </authorList>
    </citation>
    <scope>NUCLEOTIDE SEQUENCE [LARGE SCALE GENOMIC DNA]</scope>
    <source>
        <strain evidence="5">DSM 13941 / HLO8</strain>
    </source>
</reference>
<dbReference type="CDD" id="cd07041">
    <property type="entry name" value="STAS_RsbR_RsbS_like"/>
    <property type="match status" value="1"/>
</dbReference>
<dbReference type="PROSITE" id="PS50801">
    <property type="entry name" value="STAS"/>
    <property type="match status" value="1"/>
</dbReference>
<feature type="transmembrane region" description="Helical" evidence="2">
    <location>
        <begin position="97"/>
        <end position="120"/>
    </location>
</feature>
<dbReference type="PANTHER" id="PTHR33745">
    <property type="entry name" value="RSBT ANTAGONIST PROTEIN RSBS-RELATED"/>
    <property type="match status" value="1"/>
</dbReference>